<dbReference type="Proteomes" id="UP000759131">
    <property type="component" value="Unassembled WGS sequence"/>
</dbReference>
<evidence type="ECO:0000259" key="22">
    <source>
        <dbReference type="PROSITE" id="PS50222"/>
    </source>
</evidence>
<feature type="binding site" evidence="18">
    <location>
        <position position="532"/>
    </location>
    <ligand>
        <name>Ca(2+)</name>
        <dbReference type="ChEBI" id="CHEBI:29108"/>
        <label>2</label>
    </ligand>
</feature>
<feature type="transmembrane region" description="Helical" evidence="21">
    <location>
        <begin position="239"/>
        <end position="258"/>
    </location>
</feature>
<keyword evidence="13" id="KW-1015">Disulfide bond</keyword>
<evidence type="ECO:0000256" key="21">
    <source>
        <dbReference type="SAM" id="Phobius"/>
    </source>
</evidence>
<evidence type="ECO:0000256" key="9">
    <source>
        <dbReference type="ARBA" id="ARBA00022989"/>
    </source>
</evidence>
<dbReference type="PANTHER" id="PTHR10877:SF183">
    <property type="entry name" value="AT14535P-RELATED"/>
    <property type="match status" value="1"/>
</dbReference>
<feature type="binding site" evidence="18">
    <location>
        <position position="526"/>
    </location>
    <ligand>
        <name>Ca(2+)</name>
        <dbReference type="ChEBI" id="CHEBI:29108"/>
        <label>2</label>
    </ligand>
</feature>
<feature type="transmembrane region" description="Helical" evidence="21">
    <location>
        <begin position="356"/>
        <end position="378"/>
    </location>
</feature>
<evidence type="ECO:0000313" key="23">
    <source>
        <dbReference type="EMBL" id="CAD7621455.1"/>
    </source>
</evidence>
<keyword evidence="17" id="KW-0968">Cytoplasmic vesicle</keyword>
<organism evidence="23">
    <name type="scientific">Medioppia subpectinata</name>
    <dbReference type="NCBI Taxonomy" id="1979941"/>
    <lineage>
        <taxon>Eukaryota</taxon>
        <taxon>Metazoa</taxon>
        <taxon>Ecdysozoa</taxon>
        <taxon>Arthropoda</taxon>
        <taxon>Chelicerata</taxon>
        <taxon>Arachnida</taxon>
        <taxon>Acari</taxon>
        <taxon>Acariformes</taxon>
        <taxon>Sarcoptiformes</taxon>
        <taxon>Oribatida</taxon>
        <taxon>Brachypylina</taxon>
        <taxon>Oppioidea</taxon>
        <taxon>Oppiidae</taxon>
        <taxon>Medioppia</taxon>
    </lineage>
</organism>
<dbReference type="GO" id="GO:0005262">
    <property type="term" value="F:calcium channel activity"/>
    <property type="evidence" value="ECO:0007669"/>
    <property type="project" value="UniProtKB-KW"/>
</dbReference>
<dbReference type="EMBL" id="OC855194">
    <property type="protein sequence ID" value="CAD7621455.1"/>
    <property type="molecule type" value="Genomic_DNA"/>
</dbReference>
<dbReference type="Gene3D" id="1.10.238.10">
    <property type="entry name" value="EF-hand"/>
    <property type="match status" value="1"/>
</dbReference>
<evidence type="ECO:0000256" key="19">
    <source>
        <dbReference type="PIRSR" id="PIRSR603915-2"/>
    </source>
</evidence>
<protein>
    <recommendedName>
        <fullName evidence="22">EF-hand domain-containing protein</fullName>
    </recommendedName>
</protein>
<evidence type="ECO:0000256" key="16">
    <source>
        <dbReference type="ARBA" id="ARBA00023303"/>
    </source>
</evidence>
<dbReference type="InterPro" id="IPR018247">
    <property type="entry name" value="EF_Hand_1_Ca_BS"/>
</dbReference>
<feature type="disulfide bond" evidence="19">
    <location>
        <begin position="54"/>
        <end position="67"/>
    </location>
</feature>
<evidence type="ECO:0000256" key="11">
    <source>
        <dbReference type="ARBA" id="ARBA00023065"/>
    </source>
</evidence>
<feature type="binding site" evidence="18">
    <location>
        <position position="537"/>
    </location>
    <ligand>
        <name>Ca(2+)</name>
        <dbReference type="ChEBI" id="CHEBI:29108"/>
        <label>2</label>
    </ligand>
</feature>
<evidence type="ECO:0000256" key="12">
    <source>
        <dbReference type="ARBA" id="ARBA00023136"/>
    </source>
</evidence>
<dbReference type="InterPro" id="IPR003915">
    <property type="entry name" value="PKD_2"/>
</dbReference>
<dbReference type="AlphaFoldDB" id="A0A7R9KEI8"/>
<feature type="transmembrane region" description="Helical" evidence="21">
    <location>
        <begin position="317"/>
        <end position="336"/>
    </location>
</feature>
<evidence type="ECO:0000256" key="20">
    <source>
        <dbReference type="SAM" id="MobiDB-lite"/>
    </source>
</evidence>
<dbReference type="Pfam" id="PF08016">
    <property type="entry name" value="PKD_channel"/>
    <property type="match status" value="2"/>
</dbReference>
<dbReference type="PROSITE" id="PS50222">
    <property type="entry name" value="EF_HAND_2"/>
    <property type="match status" value="1"/>
</dbReference>
<dbReference type="PROSITE" id="PS00018">
    <property type="entry name" value="EF_HAND_1"/>
    <property type="match status" value="1"/>
</dbReference>
<evidence type="ECO:0000256" key="14">
    <source>
        <dbReference type="ARBA" id="ARBA00023180"/>
    </source>
</evidence>
<keyword evidence="9 21" id="KW-1133">Transmembrane helix</keyword>
<keyword evidence="24" id="KW-1185">Reference proteome</keyword>
<evidence type="ECO:0000256" key="15">
    <source>
        <dbReference type="ARBA" id="ARBA00023273"/>
    </source>
</evidence>
<feature type="transmembrane region" description="Helical" evidence="21">
    <location>
        <begin position="200"/>
        <end position="218"/>
    </location>
</feature>
<keyword evidence="12 21" id="KW-0472">Membrane</keyword>
<evidence type="ECO:0000256" key="18">
    <source>
        <dbReference type="PIRSR" id="PIRSR603915-1"/>
    </source>
</evidence>
<evidence type="ECO:0000256" key="6">
    <source>
        <dbReference type="ARBA" id="ARBA00022673"/>
    </source>
</evidence>
<keyword evidence="4" id="KW-0813">Transport</keyword>
<reference evidence="23" key="1">
    <citation type="submission" date="2020-11" db="EMBL/GenBank/DDBJ databases">
        <authorList>
            <person name="Tran Van P."/>
        </authorList>
    </citation>
    <scope>NUCLEOTIDE SEQUENCE</scope>
</reference>
<proteinExistence type="inferred from homology"/>
<dbReference type="Gene3D" id="1.20.120.350">
    <property type="entry name" value="Voltage-gated potassium channels. Chain C"/>
    <property type="match status" value="1"/>
</dbReference>
<comment type="subcellular location">
    <subcellularLocation>
        <location evidence="1">Cell projection</location>
        <location evidence="1">Cilium membrane</location>
        <topology evidence="1">Multi-pass membrane protein</topology>
    </subcellularLocation>
    <subcellularLocation>
        <location evidence="2">Cytoplasmic vesicle</location>
    </subcellularLocation>
</comment>
<evidence type="ECO:0000256" key="13">
    <source>
        <dbReference type="ARBA" id="ARBA00023157"/>
    </source>
</evidence>
<dbReference type="InterPro" id="IPR046791">
    <property type="entry name" value="Polycystin_dom"/>
</dbReference>
<dbReference type="InterPro" id="IPR002048">
    <property type="entry name" value="EF_hand_dom"/>
</dbReference>
<evidence type="ECO:0000256" key="2">
    <source>
        <dbReference type="ARBA" id="ARBA00004541"/>
    </source>
</evidence>
<dbReference type="EMBL" id="CAJPIZ010000619">
    <property type="protein sequence ID" value="CAG2101885.1"/>
    <property type="molecule type" value="Genomic_DNA"/>
</dbReference>
<name>A0A7R9KEI8_9ACAR</name>
<evidence type="ECO:0000256" key="17">
    <source>
        <dbReference type="ARBA" id="ARBA00023329"/>
    </source>
</evidence>
<feature type="compositionally biased region" description="Basic and acidic residues" evidence="20">
    <location>
        <begin position="556"/>
        <end position="568"/>
    </location>
</feature>
<dbReference type="SMART" id="SM00054">
    <property type="entry name" value="EFh"/>
    <property type="match status" value="1"/>
</dbReference>
<dbReference type="PANTHER" id="PTHR10877">
    <property type="entry name" value="POLYCYSTIN FAMILY MEMBER"/>
    <property type="match status" value="1"/>
</dbReference>
<keyword evidence="18" id="KW-0479">Metal-binding</keyword>
<dbReference type="FunFam" id="1.10.287.70:FF:000055">
    <property type="entry name" value="Polycystic kidney disease 2-like 1"/>
    <property type="match status" value="1"/>
</dbReference>
<keyword evidence="8 18" id="KW-0106">Calcium</keyword>
<evidence type="ECO:0000256" key="10">
    <source>
        <dbReference type="ARBA" id="ARBA00023054"/>
    </source>
</evidence>
<dbReference type="PRINTS" id="PR01433">
    <property type="entry name" value="POLYCYSTIN2"/>
</dbReference>
<dbReference type="InterPro" id="IPR051223">
    <property type="entry name" value="Polycystin"/>
</dbReference>
<dbReference type="GO" id="GO:0005509">
    <property type="term" value="F:calcium ion binding"/>
    <property type="evidence" value="ECO:0007669"/>
    <property type="project" value="InterPro"/>
</dbReference>
<keyword evidence="10" id="KW-0175">Coiled coil</keyword>
<feature type="domain" description="EF-hand" evidence="22">
    <location>
        <begin position="513"/>
        <end position="548"/>
    </location>
</feature>
<dbReference type="SUPFAM" id="SSF81324">
    <property type="entry name" value="Voltage-gated potassium channels"/>
    <property type="match status" value="1"/>
</dbReference>
<evidence type="ECO:0000256" key="3">
    <source>
        <dbReference type="ARBA" id="ARBA00007200"/>
    </source>
</evidence>
<dbReference type="InterPro" id="IPR027359">
    <property type="entry name" value="Volt_channel_dom_sf"/>
</dbReference>
<keyword evidence="6 18" id="KW-0107">Calcium channel</keyword>
<keyword evidence="5" id="KW-1003">Cell membrane</keyword>
<dbReference type="InterPro" id="IPR013122">
    <property type="entry name" value="PKD1_2_channel"/>
</dbReference>
<dbReference type="GO" id="GO:0031410">
    <property type="term" value="C:cytoplasmic vesicle"/>
    <property type="evidence" value="ECO:0007669"/>
    <property type="project" value="UniProtKB-SubCell"/>
</dbReference>
<dbReference type="GO" id="GO:0050982">
    <property type="term" value="P:detection of mechanical stimulus"/>
    <property type="evidence" value="ECO:0007669"/>
    <property type="project" value="TreeGrafter"/>
</dbReference>
<keyword evidence="16 18" id="KW-0407">Ion channel</keyword>
<dbReference type="OrthoDB" id="444119at2759"/>
<keyword evidence="18" id="KW-0109">Calcium transport</keyword>
<accession>A0A7R9KEI8</accession>
<keyword evidence="11 18" id="KW-0406">Ion transport</keyword>
<dbReference type="Pfam" id="PF20519">
    <property type="entry name" value="Polycystin_dom"/>
    <property type="match status" value="1"/>
</dbReference>
<evidence type="ECO:0000256" key="1">
    <source>
        <dbReference type="ARBA" id="ARBA00004272"/>
    </source>
</evidence>
<keyword evidence="7 21" id="KW-0812">Transmembrane</keyword>
<evidence type="ECO:0000313" key="24">
    <source>
        <dbReference type="Proteomes" id="UP000759131"/>
    </source>
</evidence>
<sequence length="637" mass="72367">MIIDQFAEGPLMQGLYWDRWYNNDSIITKNSVLYENYLLGSPRMRQLKVRNDSCEVHKDFQRAIFSCYNFYAQPYEDRQTSSGGGGNAKNDTSFEWREIKSFAKNDVWGILGTYSGEGGYIVDLTLNKTIALAKIRDLKKNLWIDRGTRAIFIDFTTYNPNINLYVVTKLIAEFPATGGLITSWQFRTLNLLENSSDAPIALYVCFTLFILFIAYYIIEELVEIKTLGVWPYFRSSGWNFLDIFTIIISVLLVFFLFYRKYVINKIFDEAYTTGGDSNTGGGAGDEGSADSLQNSSSLALQIETYQFDTLGFWSAQFSNILAVLSFVAWVKLFKYISFNKTMSQLSSTLSRCAKDIAGFGVMFFIVFFAFAQLGYLLFGTQVKDYSSFGKAVFTLLRLILGDFDFQALEAANRVLGPIFFLSYIFFVFFVLMNMFLAIINDTYAEVKAEIGVDGEDFAVMDYFKSISNQLLTKLGAQKEQIEGIQQAIKGAGLDGAKNVSFAAVRQKLKERDLSDQEIEMLFSKYDLDQNRELDEQELRAMFADLEGKKNEIEKEMADNENKRPESARSVHRFGGGPDMSKLTKRVDRMEYTLSVISSKIDSVLGGKVLLAAKTADVNTRLDEEDLEDSEPKRWTNN</sequence>
<evidence type="ECO:0000256" key="4">
    <source>
        <dbReference type="ARBA" id="ARBA00022448"/>
    </source>
</evidence>
<gene>
    <name evidence="23" type="ORF">OSB1V03_LOCUS1926</name>
</gene>
<dbReference type="InterPro" id="IPR011992">
    <property type="entry name" value="EF-hand-dom_pair"/>
</dbReference>
<dbReference type="GO" id="GO:0060170">
    <property type="term" value="C:ciliary membrane"/>
    <property type="evidence" value="ECO:0007669"/>
    <property type="project" value="UniProtKB-SubCell"/>
</dbReference>
<keyword evidence="14" id="KW-0325">Glycoprotein</keyword>
<dbReference type="Gene3D" id="1.10.287.70">
    <property type="match status" value="1"/>
</dbReference>
<feature type="binding site" evidence="18">
    <location>
        <position position="528"/>
    </location>
    <ligand>
        <name>Ca(2+)</name>
        <dbReference type="ChEBI" id="CHEBI:29108"/>
        <label>2</label>
    </ligand>
</feature>
<comment type="similarity">
    <text evidence="3">Belongs to the polycystin family.</text>
</comment>
<dbReference type="SUPFAM" id="SSF47473">
    <property type="entry name" value="EF-hand"/>
    <property type="match status" value="1"/>
</dbReference>
<feature type="region of interest" description="Disordered" evidence="20">
    <location>
        <begin position="556"/>
        <end position="581"/>
    </location>
</feature>
<feature type="transmembrane region" description="Helical" evidence="21">
    <location>
        <begin position="418"/>
        <end position="439"/>
    </location>
</feature>
<evidence type="ECO:0000256" key="5">
    <source>
        <dbReference type="ARBA" id="ARBA00022475"/>
    </source>
</evidence>
<evidence type="ECO:0000256" key="7">
    <source>
        <dbReference type="ARBA" id="ARBA00022692"/>
    </source>
</evidence>
<keyword evidence="15" id="KW-0966">Cell projection</keyword>
<evidence type="ECO:0000256" key="8">
    <source>
        <dbReference type="ARBA" id="ARBA00022837"/>
    </source>
</evidence>